<comment type="caution">
    <text evidence="1">The sequence shown here is derived from an EMBL/GenBank/DDBJ whole genome shotgun (WGS) entry which is preliminary data.</text>
</comment>
<evidence type="ECO:0000313" key="2">
    <source>
        <dbReference type="Proteomes" id="UP001057402"/>
    </source>
</evidence>
<sequence>MSNQKRRLESSDSDPYSSSPPSVEGTSTWSGKKARVPRRPPRGKDLEMQMEEQQIKMKELESQMEEEMKKLRKGVKELKRKNKEQENEIKELRNREEEREKEMKKLKKWVKEIRNKPDSNCLSSGNPSSSRTVQEGDTKRLKLHIEMKVPKRVYTGDKLAGDLGNSIRISLINAENGQTITSGTESSVTIHVVALDGNFNRGDHEYWPAEEFDRFIVKGRKQKGNP</sequence>
<organism evidence="1 2">
    <name type="scientific">Melastoma candidum</name>
    <dbReference type="NCBI Taxonomy" id="119954"/>
    <lineage>
        <taxon>Eukaryota</taxon>
        <taxon>Viridiplantae</taxon>
        <taxon>Streptophyta</taxon>
        <taxon>Embryophyta</taxon>
        <taxon>Tracheophyta</taxon>
        <taxon>Spermatophyta</taxon>
        <taxon>Magnoliopsida</taxon>
        <taxon>eudicotyledons</taxon>
        <taxon>Gunneridae</taxon>
        <taxon>Pentapetalae</taxon>
        <taxon>rosids</taxon>
        <taxon>malvids</taxon>
        <taxon>Myrtales</taxon>
        <taxon>Melastomataceae</taxon>
        <taxon>Melastomatoideae</taxon>
        <taxon>Melastomateae</taxon>
        <taxon>Melastoma</taxon>
    </lineage>
</organism>
<keyword evidence="2" id="KW-1185">Reference proteome</keyword>
<dbReference type="EMBL" id="CM042883">
    <property type="protein sequence ID" value="KAI4371695.1"/>
    <property type="molecule type" value="Genomic_DNA"/>
</dbReference>
<name>A0ACB9QYJ7_9MYRT</name>
<reference evidence="2" key="1">
    <citation type="journal article" date="2023" name="Front. Plant Sci.">
        <title>Chromosomal-level genome assembly of Melastoma candidum provides insights into trichome evolution.</title>
        <authorList>
            <person name="Zhong Y."/>
            <person name="Wu W."/>
            <person name="Sun C."/>
            <person name="Zou P."/>
            <person name="Liu Y."/>
            <person name="Dai S."/>
            <person name="Zhou R."/>
        </authorList>
    </citation>
    <scope>NUCLEOTIDE SEQUENCE [LARGE SCALE GENOMIC DNA]</scope>
</reference>
<evidence type="ECO:0000313" key="1">
    <source>
        <dbReference type="EMBL" id="KAI4371695.1"/>
    </source>
</evidence>
<dbReference type="Proteomes" id="UP001057402">
    <property type="component" value="Chromosome 4"/>
</dbReference>
<proteinExistence type="predicted"/>
<protein>
    <submittedName>
        <fullName evidence="1">Uncharacterized protein</fullName>
    </submittedName>
</protein>
<gene>
    <name evidence="1" type="ORF">MLD38_010018</name>
</gene>
<accession>A0ACB9QYJ7</accession>